<keyword evidence="2" id="KW-1185">Reference proteome</keyword>
<accession>A0ACC0V0Z5</accession>
<protein>
    <submittedName>
        <fullName evidence="1">Uncharacterized protein</fullName>
    </submittedName>
</protein>
<reference evidence="1" key="1">
    <citation type="submission" date="2022-10" db="EMBL/GenBank/DDBJ databases">
        <title>Complete Genome of Trichothecium roseum strain YXFP-22015, a Plant Pathogen Isolated from Citrus.</title>
        <authorList>
            <person name="Wang Y."/>
            <person name="Zhu L."/>
        </authorList>
    </citation>
    <scope>NUCLEOTIDE SEQUENCE</scope>
    <source>
        <strain evidence="1">YXFP-22015</strain>
    </source>
</reference>
<evidence type="ECO:0000313" key="2">
    <source>
        <dbReference type="Proteomes" id="UP001163324"/>
    </source>
</evidence>
<organism evidence="1 2">
    <name type="scientific">Trichothecium roseum</name>
    <dbReference type="NCBI Taxonomy" id="47278"/>
    <lineage>
        <taxon>Eukaryota</taxon>
        <taxon>Fungi</taxon>
        <taxon>Dikarya</taxon>
        <taxon>Ascomycota</taxon>
        <taxon>Pezizomycotina</taxon>
        <taxon>Sordariomycetes</taxon>
        <taxon>Hypocreomycetidae</taxon>
        <taxon>Hypocreales</taxon>
        <taxon>Hypocreales incertae sedis</taxon>
        <taxon>Trichothecium</taxon>
    </lineage>
</organism>
<gene>
    <name evidence="1" type="ORF">N3K66_004345</name>
</gene>
<dbReference type="Proteomes" id="UP001163324">
    <property type="component" value="Chromosome 4"/>
</dbReference>
<dbReference type="EMBL" id="CM047943">
    <property type="protein sequence ID" value="KAI9900083.1"/>
    <property type="molecule type" value="Genomic_DNA"/>
</dbReference>
<comment type="caution">
    <text evidence="1">The sequence shown here is derived from an EMBL/GenBank/DDBJ whole genome shotgun (WGS) entry which is preliminary data.</text>
</comment>
<sequence length="697" mass="75761">MLGNNFSNRLLVAAGAVLGLATQSYAVTVNSKILILARDDYSASTASSGLNGYGIPFQSVIVPKEGITLPQLKGSSDQGNYGGIIIMGAVSYDYDGTWGSALTTAQWDALYAYQTDFKVRMVRADEFPGPAFGSKTAKDDGSGCCADGVEQLVSISNSSAFGTANLKTNAGVSTSGLWHYPAVVTNASTTWEVAKFGPGGTFTGDTTAAVINNFNGREQFVWFMSWATDWSATSTFLQHAHIHWMTRGVFSGKRKVHLSPQIDDVQLSTGLYLPADVEFKSRTGDLEAHVTWQNDINGRLPSGSAFWLEMGHNGNGDIIAAVEEPGAEGTCKPDYAVDYPYPPDTELEFMKPIGTGEDRWPTEFEEYGWTKPCAQLDEFASWFLDQDNLNAFAHVSHTFTHLELNNATYHDASREIHFNQDWIAQMGIDKARRWSPKGLIPPAITGLHNGDVIRAWMDNGLAYVVGDNTRTPLKNANNVFWPLISTVASNGHAGLYIIPRFATTIYYNCDKPACTVQEWIDTSGGSGNFNNLLDDARRTNTRYLLGLQSDPYMFHQANLRQTDMETITVGSKTGKMSLVMAWVETIAQEMYRLTDWPITSLKHDDTAKYFIDRMTLDGCQPQLSYTYASNGQSIASVTVTTNGNTCSVPVPVTIPSGSASASGGSSTLDQVGSEPPIVWVTMGGSPVTLSLSNAVAL</sequence>
<name>A0ACC0V0Z5_9HYPO</name>
<proteinExistence type="predicted"/>
<evidence type="ECO:0000313" key="1">
    <source>
        <dbReference type="EMBL" id="KAI9900083.1"/>
    </source>
</evidence>